<evidence type="ECO:0000313" key="1">
    <source>
        <dbReference type="Ensembl" id="ENSCJAP00000086309.1"/>
    </source>
</evidence>
<accession>A0A8I3X2Q5</accession>
<dbReference type="OrthoDB" id="9508633at2759"/>
<evidence type="ECO:0000313" key="2">
    <source>
        <dbReference type="Proteomes" id="UP000008225"/>
    </source>
</evidence>
<gene>
    <name evidence="1" type="primary">TEX53</name>
</gene>
<dbReference type="CTD" id="105376230"/>
<dbReference type="KEGG" id="cjc:118144116"/>
<reference evidence="1 2" key="1">
    <citation type="submission" date="2009-03" db="EMBL/GenBank/DDBJ databases">
        <authorList>
            <person name="Warren W."/>
            <person name="Ye L."/>
            <person name="Minx P."/>
            <person name="Worley K."/>
            <person name="Gibbs R."/>
            <person name="Wilson R.K."/>
        </authorList>
    </citation>
    <scope>NUCLEOTIDE SEQUENCE [LARGE SCALE GENOMIC DNA]</scope>
</reference>
<proteinExistence type="predicted"/>
<dbReference type="GeneID" id="118144116"/>
<dbReference type="Proteomes" id="UP000008225">
    <property type="component" value="Chromosome 1"/>
</dbReference>
<dbReference type="Ensembl" id="ENSCJAT00000129926.1">
    <property type="protein sequence ID" value="ENSCJAP00000086309.1"/>
    <property type="gene ID" value="ENSCJAG00000072948.1"/>
</dbReference>
<dbReference type="AlphaFoldDB" id="A0A8I3X2Q5"/>
<reference evidence="1" key="3">
    <citation type="submission" date="2025-09" db="UniProtKB">
        <authorList>
            <consortium name="Ensembl"/>
        </authorList>
    </citation>
    <scope>IDENTIFICATION</scope>
</reference>
<protein>
    <submittedName>
        <fullName evidence="1">Testis expressed 53</fullName>
    </submittedName>
</protein>
<dbReference type="OMA" id="SAVPNRH"/>
<dbReference type="GeneTree" id="ENSGT00910000146849"/>
<keyword evidence="2" id="KW-1185">Reference proteome</keyword>
<dbReference type="RefSeq" id="XP_035111509.1">
    <property type="nucleotide sequence ID" value="XM_035255618.2"/>
</dbReference>
<sequence length="69" mass="7618">MGSKICCCCKAGEGSSTTVGLHSPRVLQQHHPRCFNLNTNSLHSAVPNRHSHLPYDTSMMLKACTLRRP</sequence>
<reference evidence="1" key="2">
    <citation type="submission" date="2025-08" db="UniProtKB">
        <authorList>
            <consortium name="Ensembl"/>
        </authorList>
    </citation>
    <scope>IDENTIFICATION</scope>
</reference>
<name>A0A8I3X2Q5_CALJA</name>
<organism evidence="1 2">
    <name type="scientific">Callithrix jacchus</name>
    <name type="common">White-tufted-ear marmoset</name>
    <name type="synonym">Simia Jacchus</name>
    <dbReference type="NCBI Taxonomy" id="9483"/>
    <lineage>
        <taxon>Eukaryota</taxon>
        <taxon>Metazoa</taxon>
        <taxon>Chordata</taxon>
        <taxon>Craniata</taxon>
        <taxon>Vertebrata</taxon>
        <taxon>Euteleostomi</taxon>
        <taxon>Mammalia</taxon>
        <taxon>Eutheria</taxon>
        <taxon>Euarchontoglires</taxon>
        <taxon>Primates</taxon>
        <taxon>Haplorrhini</taxon>
        <taxon>Platyrrhini</taxon>
        <taxon>Cebidae</taxon>
        <taxon>Callitrichinae</taxon>
        <taxon>Callithrix</taxon>
        <taxon>Callithrix</taxon>
    </lineage>
</organism>